<keyword evidence="5" id="KW-0966">Cell projection</keyword>
<feature type="compositionally biased region" description="Low complexity" evidence="6">
    <location>
        <begin position="269"/>
        <end position="305"/>
    </location>
</feature>
<keyword evidence="4" id="KW-0969">Cilium</keyword>
<dbReference type="Pfam" id="PF14580">
    <property type="entry name" value="LRR_9"/>
    <property type="match status" value="1"/>
</dbReference>
<comment type="subcellular location">
    <subcellularLocation>
        <location evidence="1">Cytoplasm</location>
        <location evidence="1">Cytoskeleton</location>
        <location evidence="1">Cilium axoneme</location>
    </subcellularLocation>
</comment>
<feature type="region of interest" description="Disordered" evidence="6">
    <location>
        <begin position="169"/>
        <end position="196"/>
    </location>
</feature>
<evidence type="ECO:0000313" key="7">
    <source>
        <dbReference type="EMBL" id="GLI62386.1"/>
    </source>
</evidence>
<proteinExistence type="predicted"/>
<feature type="region of interest" description="Disordered" evidence="6">
    <location>
        <begin position="1032"/>
        <end position="1053"/>
    </location>
</feature>
<keyword evidence="8" id="KW-1185">Reference proteome</keyword>
<feature type="compositionally biased region" description="Low complexity" evidence="6">
    <location>
        <begin position="517"/>
        <end position="526"/>
    </location>
</feature>
<protein>
    <recommendedName>
        <fullName evidence="9">U2A'/phosphoprotein 32 family A C-terminal domain-containing protein</fullName>
    </recommendedName>
</protein>
<name>A0ABQ5RXR0_9CHLO</name>
<evidence type="ECO:0000256" key="4">
    <source>
        <dbReference type="ARBA" id="ARBA00023069"/>
    </source>
</evidence>
<feature type="compositionally biased region" description="Low complexity" evidence="6">
    <location>
        <begin position="697"/>
        <end position="707"/>
    </location>
</feature>
<dbReference type="Gene3D" id="3.80.10.10">
    <property type="entry name" value="Ribonuclease Inhibitor"/>
    <property type="match status" value="1"/>
</dbReference>
<accession>A0ABQ5RXR0</accession>
<feature type="region of interest" description="Disordered" evidence="6">
    <location>
        <begin position="208"/>
        <end position="236"/>
    </location>
</feature>
<feature type="region of interest" description="Disordered" evidence="6">
    <location>
        <begin position="886"/>
        <end position="970"/>
    </location>
</feature>
<feature type="region of interest" description="Disordered" evidence="6">
    <location>
        <begin position="264"/>
        <end position="313"/>
    </location>
</feature>
<feature type="compositionally biased region" description="Basic and acidic residues" evidence="6">
    <location>
        <begin position="169"/>
        <end position="182"/>
    </location>
</feature>
<dbReference type="InterPro" id="IPR001611">
    <property type="entry name" value="Leu-rich_rpt"/>
</dbReference>
<feature type="region of interest" description="Disordered" evidence="6">
    <location>
        <begin position="404"/>
        <end position="428"/>
    </location>
</feature>
<evidence type="ECO:0008006" key="9">
    <source>
        <dbReference type="Google" id="ProtNLM"/>
    </source>
</evidence>
<dbReference type="SUPFAM" id="SSF52058">
    <property type="entry name" value="L domain-like"/>
    <property type="match status" value="1"/>
</dbReference>
<feature type="region of interest" description="Disordered" evidence="6">
    <location>
        <begin position="635"/>
        <end position="668"/>
    </location>
</feature>
<evidence type="ECO:0000256" key="2">
    <source>
        <dbReference type="ARBA" id="ARBA00022614"/>
    </source>
</evidence>
<evidence type="ECO:0000256" key="5">
    <source>
        <dbReference type="ARBA" id="ARBA00023273"/>
    </source>
</evidence>
<reference evidence="7 8" key="1">
    <citation type="journal article" date="2023" name="IScience">
        <title>Expanded male sex-determining region conserved during the evolution of homothallism in the green alga Volvox.</title>
        <authorList>
            <person name="Yamamoto K."/>
            <person name="Matsuzaki R."/>
            <person name="Mahakham W."/>
            <person name="Heman W."/>
            <person name="Sekimoto H."/>
            <person name="Kawachi M."/>
            <person name="Minakuchi Y."/>
            <person name="Toyoda A."/>
            <person name="Nozaki H."/>
        </authorList>
    </citation>
    <scope>NUCLEOTIDE SEQUENCE [LARGE SCALE GENOMIC DNA]</scope>
    <source>
        <strain evidence="7 8">NIES-4468</strain>
    </source>
</reference>
<dbReference type="InterPro" id="IPR032675">
    <property type="entry name" value="LRR_dom_sf"/>
</dbReference>
<evidence type="ECO:0000256" key="6">
    <source>
        <dbReference type="SAM" id="MobiDB-lite"/>
    </source>
</evidence>
<dbReference type="PANTHER" id="PTHR45973:SF9">
    <property type="entry name" value="LEUCINE-RICH REPEAT-CONTAINING PROTEIN 46"/>
    <property type="match status" value="1"/>
</dbReference>
<dbReference type="EMBL" id="BSDZ01000013">
    <property type="protein sequence ID" value="GLI62386.1"/>
    <property type="molecule type" value="Genomic_DNA"/>
</dbReference>
<sequence length="1120" mass="113697">MISSTLGLQALTNLETLDLAENVITTVVDLSKLPLLKTLNISGNRLHTVDDIRDLAACPQLQSLDMTSNRLEAPEVIDFFMTMPLLYLRLMGNPAVSNYKHYRKTLLARIPTLNYLDDSPVFPKDRRLAVAFIEGGGLEAERATRELIRREEEEIREAHRRAFDEMVERARQQPPEPHDPMRFRAVPPGESESDEEGLPALYRRRNRASSANNGAAATAASLKEPQSGSASDGATADGASAMAGGSGNINSSGNVPVAANGVSAGGELSAASGPETSSSSPAAAAAATVSGAGGNSSAVSGNGTAVAEGQPDASAEAAGARSVVAGLTQPTHGSLIVRLEEELRDLAASASASASPGGGDEVGGDDVGVNALLHASLARLHAGVSNMSSPAQLQHLRGYQQQLLQPHKAAGSAGAGAGAGAGAQPAVARPDFREELRERAIARAAARAELASVMSAGADSDAALSSAAAAAAASGALNARPSSLRGSSHLPRVSRPVWRTPDYQRLWSLALEVGEAQEQQYQQDQEQASRSPQQLRNEDGPGREPEAAPATAPATSDGLLLMQAPQILRYVPPAGPEATSGGAVREERGGGERNGEMAAAALAMTSLDLLSAPEVLTPDEALSIADSAMGYDRSQRGLGGGGNGGGLMHGGRDADLDSARSRGGRESDLDLRVAEVDLDSARGTLMRPGAVGDIDSARSYSRPASSRGDLEEMEEDGVGGDERDPTGGAIEAEDIDLELLTAAAAAAAAQTEPQDLFERYSVTAYGRGDTSHLRQRRNSGSDAGSQPWAAASAARVAAVGVPAAASPLRRSSASADQQVAEFGAPSSSGGDGTEVQDVVATATTTVGVGMGSAAAGMAYFGPDRTGPGGDAAPAADLVAATAAAAAAPSGGGPDLHFSGRPQDAAAAAVAGAQPSSPSYLRRTRELPPHIHPQGHGHGHGHWSLRRTDTANSRASELSRRVGDNDVPSGLHQTLRQYDSDVELAVAGTGGYFVGGDGSGGAVEYDSDGDDDDGVVANPAELLQRARSILTAEGSGHSAAGGGSGGPGSGGASLASPADIYHQLAGQLQDPDTLAAARQAVLGSFAPAAPAAAAVTPPPVLGPLAGGGGAGWPLSGLYELD</sequence>
<organism evidence="7 8">
    <name type="scientific">Volvox africanus</name>
    <dbReference type="NCBI Taxonomy" id="51714"/>
    <lineage>
        <taxon>Eukaryota</taxon>
        <taxon>Viridiplantae</taxon>
        <taxon>Chlorophyta</taxon>
        <taxon>core chlorophytes</taxon>
        <taxon>Chlorophyceae</taxon>
        <taxon>CS clade</taxon>
        <taxon>Chlamydomonadales</taxon>
        <taxon>Volvocaceae</taxon>
        <taxon>Volvox</taxon>
    </lineage>
</organism>
<feature type="region of interest" description="Disordered" evidence="6">
    <location>
        <begin position="684"/>
        <end position="728"/>
    </location>
</feature>
<evidence type="ECO:0000256" key="3">
    <source>
        <dbReference type="ARBA" id="ARBA00022737"/>
    </source>
</evidence>
<keyword evidence="2" id="KW-0433">Leucine-rich repeat</keyword>
<feature type="compositionally biased region" description="Basic and acidic residues" evidence="6">
    <location>
        <begin position="650"/>
        <end position="668"/>
    </location>
</feature>
<dbReference type="Proteomes" id="UP001165090">
    <property type="component" value="Unassembled WGS sequence"/>
</dbReference>
<feature type="compositionally biased region" description="Basic residues" evidence="6">
    <location>
        <begin position="932"/>
        <end position="944"/>
    </location>
</feature>
<feature type="compositionally biased region" description="Basic and acidic residues" evidence="6">
    <location>
        <begin position="584"/>
        <end position="594"/>
    </location>
</feature>
<evidence type="ECO:0000256" key="1">
    <source>
        <dbReference type="ARBA" id="ARBA00004430"/>
    </source>
</evidence>
<keyword evidence="3" id="KW-0677">Repeat</keyword>
<feature type="region of interest" description="Disordered" evidence="6">
    <location>
        <begin position="808"/>
        <end position="834"/>
    </location>
</feature>
<gene>
    <name evidence="7" type="ORF">VaNZ11_005005</name>
</gene>
<feature type="region of interest" description="Disordered" evidence="6">
    <location>
        <begin position="517"/>
        <end position="555"/>
    </location>
</feature>
<feature type="region of interest" description="Disordered" evidence="6">
    <location>
        <begin position="571"/>
        <end position="594"/>
    </location>
</feature>
<feature type="compositionally biased region" description="Gly residues" evidence="6">
    <location>
        <begin position="637"/>
        <end position="649"/>
    </location>
</feature>
<dbReference type="InterPro" id="IPR050576">
    <property type="entry name" value="Cilia_flagella_integrity"/>
</dbReference>
<dbReference type="PROSITE" id="PS51450">
    <property type="entry name" value="LRR"/>
    <property type="match status" value="2"/>
</dbReference>
<dbReference type="PANTHER" id="PTHR45973">
    <property type="entry name" value="PROTEIN PHOSPHATASE 1 REGULATORY SUBUNIT SDS22-RELATED"/>
    <property type="match status" value="1"/>
</dbReference>
<feature type="compositionally biased region" description="Basic and acidic residues" evidence="6">
    <location>
        <begin position="536"/>
        <end position="546"/>
    </location>
</feature>
<feature type="compositionally biased region" description="Gly residues" evidence="6">
    <location>
        <begin position="1038"/>
        <end position="1050"/>
    </location>
</feature>
<evidence type="ECO:0000313" key="8">
    <source>
        <dbReference type="Proteomes" id="UP001165090"/>
    </source>
</evidence>
<comment type="caution">
    <text evidence="7">The sequence shown here is derived from an EMBL/GenBank/DDBJ whole genome shotgun (WGS) entry which is preliminary data.</text>
</comment>